<accession>A0ABW4H7A0</accession>
<keyword evidence="1" id="KW-0732">Signal</keyword>
<proteinExistence type="predicted"/>
<evidence type="ECO:0008006" key="4">
    <source>
        <dbReference type="Google" id="ProtNLM"/>
    </source>
</evidence>
<protein>
    <recommendedName>
        <fullName evidence="4">Outer membrane protein beta-barrel domain-containing protein</fullName>
    </recommendedName>
</protein>
<reference evidence="3" key="1">
    <citation type="journal article" date="2019" name="Int. J. Syst. Evol. Microbiol.">
        <title>The Global Catalogue of Microorganisms (GCM) 10K type strain sequencing project: providing services to taxonomists for standard genome sequencing and annotation.</title>
        <authorList>
            <consortium name="The Broad Institute Genomics Platform"/>
            <consortium name="The Broad Institute Genome Sequencing Center for Infectious Disease"/>
            <person name="Wu L."/>
            <person name="Ma J."/>
        </authorList>
    </citation>
    <scope>NUCLEOTIDE SEQUENCE [LARGE SCALE GENOMIC DNA]</scope>
    <source>
        <strain evidence="3">CCUG 70865</strain>
    </source>
</reference>
<name>A0ABW4H7A0_9FLAO</name>
<sequence>MKYFLLAIITFFCTQFTVFAQETKKDFTYIQFDVTASITGNQDYNNSDDYNGEGRPWLMPDGVGSKLGYGVHYKEWIMLGIHSGLDWKWNEKLVAVPVYLNFGLSPEVANNTRITLQLGYGKGFALGRGNLSGVYKKGRLGITSDDRTFFIEISDYDFKLYDYKSIGSISFGVSLVTF</sequence>
<evidence type="ECO:0000313" key="3">
    <source>
        <dbReference type="Proteomes" id="UP001597138"/>
    </source>
</evidence>
<feature type="chain" id="PRO_5045968850" description="Outer membrane protein beta-barrel domain-containing protein" evidence="1">
    <location>
        <begin position="21"/>
        <end position="178"/>
    </location>
</feature>
<evidence type="ECO:0000313" key="2">
    <source>
        <dbReference type="EMBL" id="MFD1601211.1"/>
    </source>
</evidence>
<feature type="signal peptide" evidence="1">
    <location>
        <begin position="1"/>
        <end position="20"/>
    </location>
</feature>
<comment type="caution">
    <text evidence="2">The sequence shown here is derived from an EMBL/GenBank/DDBJ whole genome shotgun (WGS) entry which is preliminary data.</text>
</comment>
<dbReference type="EMBL" id="JBHUDZ010000001">
    <property type="protein sequence ID" value="MFD1601211.1"/>
    <property type="molecule type" value="Genomic_DNA"/>
</dbReference>
<dbReference type="RefSeq" id="WP_379817294.1">
    <property type="nucleotide sequence ID" value="NZ_JBHUDZ010000001.1"/>
</dbReference>
<gene>
    <name evidence="2" type="ORF">ACFSC2_00500</name>
</gene>
<keyword evidence="3" id="KW-1185">Reference proteome</keyword>
<evidence type="ECO:0000256" key="1">
    <source>
        <dbReference type="SAM" id="SignalP"/>
    </source>
</evidence>
<organism evidence="2 3">
    <name type="scientific">Flavobacterium artemisiae</name>
    <dbReference type="NCBI Taxonomy" id="2126556"/>
    <lineage>
        <taxon>Bacteria</taxon>
        <taxon>Pseudomonadati</taxon>
        <taxon>Bacteroidota</taxon>
        <taxon>Flavobacteriia</taxon>
        <taxon>Flavobacteriales</taxon>
        <taxon>Flavobacteriaceae</taxon>
        <taxon>Flavobacterium</taxon>
    </lineage>
</organism>
<dbReference type="Proteomes" id="UP001597138">
    <property type="component" value="Unassembled WGS sequence"/>
</dbReference>